<dbReference type="PROSITE" id="PS50931">
    <property type="entry name" value="HTH_LYSR"/>
    <property type="match status" value="1"/>
</dbReference>
<dbReference type="InterPro" id="IPR036390">
    <property type="entry name" value="WH_DNA-bd_sf"/>
</dbReference>
<dbReference type="PANTHER" id="PTHR30118">
    <property type="entry name" value="HTH-TYPE TRANSCRIPTIONAL REGULATOR LEUO-RELATED"/>
    <property type="match status" value="1"/>
</dbReference>
<keyword evidence="4" id="KW-0804">Transcription</keyword>
<evidence type="ECO:0000313" key="6">
    <source>
        <dbReference type="EMBL" id="AOZ50904.1"/>
    </source>
</evidence>
<accession>A0A1D9LI79</accession>
<dbReference type="GeneID" id="68842222"/>
<dbReference type="PRINTS" id="PR00039">
    <property type="entry name" value="HTHLYSR"/>
</dbReference>
<dbReference type="PANTHER" id="PTHR30118:SF15">
    <property type="entry name" value="TRANSCRIPTIONAL REGULATORY PROTEIN"/>
    <property type="match status" value="1"/>
</dbReference>
<organism evidence="6 7">
    <name type="scientific">Chromobacterium vaccinii</name>
    <dbReference type="NCBI Taxonomy" id="1108595"/>
    <lineage>
        <taxon>Bacteria</taxon>
        <taxon>Pseudomonadati</taxon>
        <taxon>Pseudomonadota</taxon>
        <taxon>Betaproteobacteria</taxon>
        <taxon>Neisseriales</taxon>
        <taxon>Chromobacteriaceae</taxon>
        <taxon>Chromobacterium</taxon>
    </lineage>
</organism>
<feature type="domain" description="HTH lysR-type" evidence="5">
    <location>
        <begin position="6"/>
        <end position="63"/>
    </location>
</feature>
<dbReference type="InterPro" id="IPR005119">
    <property type="entry name" value="LysR_subst-bd"/>
</dbReference>
<name>A0A1D9LI79_9NEIS</name>
<sequence length="301" mass="33275">MDTRRLDLNLLQTLEALLEERNVTRAAERLHLSQPAVSAQLARLRDLFGDPLLLPAQRGMRPTAKAEQLLAPLQASLRQVRETMMTHQDFDPAAAGMTLQLACTDYAQAVAVVPLIRRLRVAAPGIRVAVRNLETVRLQRQMESGEVDLALISQESAPPGLLTQAMFEDRYALISRPDHPAWRQGVTLARYLEQEHVVVSLGSGDFGTAVDVALAERGLARRVALSVASFLLVPEIVSQTDFVALMPERLVSAARVPLDVHLCPFPVRGFDVAMAWHPRNHGHPGQRWIREMFAALMAEAG</sequence>
<comment type="similarity">
    <text evidence="1">Belongs to the LysR transcriptional regulatory family.</text>
</comment>
<dbReference type="Gene3D" id="3.40.190.10">
    <property type="entry name" value="Periplasmic binding protein-like II"/>
    <property type="match status" value="2"/>
</dbReference>
<dbReference type="Pfam" id="PF00126">
    <property type="entry name" value="HTH_1"/>
    <property type="match status" value="1"/>
</dbReference>
<dbReference type="InterPro" id="IPR036388">
    <property type="entry name" value="WH-like_DNA-bd_sf"/>
</dbReference>
<evidence type="ECO:0000259" key="5">
    <source>
        <dbReference type="PROSITE" id="PS50931"/>
    </source>
</evidence>
<proteinExistence type="inferred from homology"/>
<evidence type="ECO:0000313" key="7">
    <source>
        <dbReference type="Proteomes" id="UP000178776"/>
    </source>
</evidence>
<dbReference type="STRING" id="1108595.BKX93_13495"/>
<evidence type="ECO:0000256" key="3">
    <source>
        <dbReference type="ARBA" id="ARBA00023125"/>
    </source>
</evidence>
<dbReference type="SUPFAM" id="SSF46785">
    <property type="entry name" value="Winged helix' DNA-binding domain"/>
    <property type="match status" value="1"/>
</dbReference>
<evidence type="ECO:0000256" key="4">
    <source>
        <dbReference type="ARBA" id="ARBA00023163"/>
    </source>
</evidence>
<dbReference type="SUPFAM" id="SSF53850">
    <property type="entry name" value="Periplasmic binding protein-like II"/>
    <property type="match status" value="1"/>
</dbReference>
<dbReference type="GO" id="GO:0003677">
    <property type="term" value="F:DNA binding"/>
    <property type="evidence" value="ECO:0007669"/>
    <property type="project" value="UniProtKB-KW"/>
</dbReference>
<dbReference type="RefSeq" id="WP_070980205.1">
    <property type="nucleotide sequence ID" value="NZ_CP017707.1"/>
</dbReference>
<gene>
    <name evidence="6" type="ORF">BKX93_13495</name>
</gene>
<dbReference type="Proteomes" id="UP000178776">
    <property type="component" value="Chromosome"/>
</dbReference>
<dbReference type="Pfam" id="PF03466">
    <property type="entry name" value="LysR_substrate"/>
    <property type="match status" value="1"/>
</dbReference>
<dbReference type="GO" id="GO:0003700">
    <property type="term" value="F:DNA-binding transcription factor activity"/>
    <property type="evidence" value="ECO:0007669"/>
    <property type="project" value="InterPro"/>
</dbReference>
<evidence type="ECO:0000256" key="1">
    <source>
        <dbReference type="ARBA" id="ARBA00009437"/>
    </source>
</evidence>
<dbReference type="InterPro" id="IPR000847">
    <property type="entry name" value="LysR_HTH_N"/>
</dbReference>
<dbReference type="EMBL" id="CP017707">
    <property type="protein sequence ID" value="AOZ50904.1"/>
    <property type="molecule type" value="Genomic_DNA"/>
</dbReference>
<keyword evidence="2" id="KW-0805">Transcription regulation</keyword>
<dbReference type="Gene3D" id="1.10.10.10">
    <property type="entry name" value="Winged helix-like DNA-binding domain superfamily/Winged helix DNA-binding domain"/>
    <property type="match status" value="1"/>
</dbReference>
<keyword evidence="3" id="KW-0238">DNA-binding</keyword>
<dbReference type="AlphaFoldDB" id="A0A1D9LI79"/>
<dbReference type="KEGG" id="cvc:BKX93_13495"/>
<reference evidence="6 7" key="1">
    <citation type="submission" date="2016-10" db="EMBL/GenBank/DDBJ databases">
        <title>Chromobacterium muskegensis sp. nov., an insecticidal bacterium isolated from Sphagnum bogs.</title>
        <authorList>
            <person name="Sparks M.E."/>
            <person name="Blackburn M.B."/>
            <person name="Gundersen-Rindal D.E."/>
            <person name="Mitchell A."/>
            <person name="Farrar R."/>
            <person name="Kuhar D."/>
        </authorList>
    </citation>
    <scope>NUCLEOTIDE SEQUENCE [LARGE SCALE GENOMIC DNA]</scope>
    <source>
        <strain evidence="6 7">21-1</strain>
    </source>
</reference>
<evidence type="ECO:0000256" key="2">
    <source>
        <dbReference type="ARBA" id="ARBA00023015"/>
    </source>
</evidence>
<dbReference type="InterPro" id="IPR050389">
    <property type="entry name" value="LysR-type_TF"/>
</dbReference>
<protein>
    <submittedName>
        <fullName evidence="6">LysR family transcriptional regulator</fullName>
    </submittedName>
</protein>